<dbReference type="SUPFAM" id="SSF53335">
    <property type="entry name" value="S-adenosyl-L-methionine-dependent methyltransferases"/>
    <property type="match status" value="1"/>
</dbReference>
<dbReference type="Pfam" id="PF07669">
    <property type="entry name" value="Eco57I"/>
    <property type="match status" value="1"/>
</dbReference>
<evidence type="ECO:0000256" key="3">
    <source>
        <dbReference type="ARBA" id="ARBA00022679"/>
    </source>
</evidence>
<evidence type="ECO:0000256" key="2">
    <source>
        <dbReference type="ARBA" id="ARBA00022603"/>
    </source>
</evidence>
<keyword evidence="5" id="KW-0680">Restriction system</keyword>
<evidence type="ECO:0000256" key="6">
    <source>
        <dbReference type="ARBA" id="ARBA00023125"/>
    </source>
</evidence>
<feature type="domain" description="Type II methyltransferase M.TaqI-like" evidence="8">
    <location>
        <begin position="91"/>
        <end position="185"/>
    </location>
</feature>
<protein>
    <recommendedName>
        <fullName evidence="1">site-specific DNA-methyltransferase (adenine-specific)</fullName>
        <ecNumber evidence="1">2.1.1.72</ecNumber>
    </recommendedName>
</protein>
<dbReference type="PRINTS" id="PR00507">
    <property type="entry name" value="N12N6MTFRASE"/>
</dbReference>
<dbReference type="GO" id="GO:0009007">
    <property type="term" value="F:site-specific DNA-methyltransferase (adenine-specific) activity"/>
    <property type="evidence" value="ECO:0007669"/>
    <property type="project" value="UniProtKB-EC"/>
</dbReference>
<comment type="caution">
    <text evidence="9">The sequence shown here is derived from an EMBL/GenBank/DDBJ whole genome shotgun (WGS) entry which is preliminary data.</text>
</comment>
<sequence>MPKLDRRCAYYTESKEILGLMVRLLDVKPEDRVFEPSAGEGAIADAVLSAVLPSEFILSEIDARSAALLSSKFQGRCSVFCGDTLLSSQVDELKGKIDKIIGNPPYGAWQTQEKRQILRNKFPDSYVKESYSLFIERCITLLKPGGRLVFIVPDTFLYLNRHRHLREFLFARCCIEDVYLFPSKFFPGLKFVYSGLCIINLKKGRNNEMLCRVHSGFKEVTDLGCSSESVSQIPQSDLLFPEVLRFYANAPVLGDEASVVTGICTGDNKRFIFSEPDEGRVPLAKGAGSKAYSYGIDRFWILWDEEAIHHYKTDKKARFQNRTFYFREGIGMPMVKSKKVRAFYMKDKVFDQSVVGIFPHQSDRLDYLLAFLNSDAADRLIRTINPTANNSCNYLKRLPILPCSENNEHRIGDFARILRQEKISASERLSLEAEINAFFNRLYRF</sequence>
<dbReference type="Gene3D" id="3.40.50.150">
    <property type="entry name" value="Vaccinia Virus protein VP39"/>
    <property type="match status" value="1"/>
</dbReference>
<dbReference type="InterPro" id="IPR050953">
    <property type="entry name" value="N4_N6_ade-DNA_methylase"/>
</dbReference>
<comment type="catalytic activity">
    <reaction evidence="7">
        <text>a 2'-deoxyadenosine in DNA + S-adenosyl-L-methionine = an N(6)-methyl-2'-deoxyadenosine in DNA + S-adenosyl-L-homocysteine + H(+)</text>
        <dbReference type="Rhea" id="RHEA:15197"/>
        <dbReference type="Rhea" id="RHEA-COMP:12418"/>
        <dbReference type="Rhea" id="RHEA-COMP:12419"/>
        <dbReference type="ChEBI" id="CHEBI:15378"/>
        <dbReference type="ChEBI" id="CHEBI:57856"/>
        <dbReference type="ChEBI" id="CHEBI:59789"/>
        <dbReference type="ChEBI" id="CHEBI:90615"/>
        <dbReference type="ChEBI" id="CHEBI:90616"/>
        <dbReference type="EC" id="2.1.1.72"/>
    </reaction>
</comment>
<keyword evidence="6" id="KW-0238">DNA-binding</keyword>
<dbReference type="InterPro" id="IPR011639">
    <property type="entry name" value="MethylTrfase_TaqI-like_dom"/>
</dbReference>
<evidence type="ECO:0000256" key="7">
    <source>
        <dbReference type="ARBA" id="ARBA00047942"/>
    </source>
</evidence>
<dbReference type="AlphaFoldDB" id="A0A6L6YI35"/>
<evidence type="ECO:0000256" key="1">
    <source>
        <dbReference type="ARBA" id="ARBA00011900"/>
    </source>
</evidence>
<keyword evidence="2 9" id="KW-0489">Methyltransferase</keyword>
<reference evidence="9 10" key="1">
    <citation type="submission" date="2019-12" db="EMBL/GenBank/DDBJ databases">
        <title>Microbes associate with the intestines of laboratory mice.</title>
        <authorList>
            <person name="Navarre W."/>
            <person name="Wong E."/>
        </authorList>
    </citation>
    <scope>NUCLEOTIDE SEQUENCE [LARGE SCALE GENOMIC DNA]</scope>
    <source>
        <strain evidence="9 10">NM82_D38</strain>
    </source>
</reference>
<dbReference type="InterPro" id="IPR002052">
    <property type="entry name" value="DNA_methylase_N6_adenine_CS"/>
</dbReference>
<evidence type="ECO:0000256" key="5">
    <source>
        <dbReference type="ARBA" id="ARBA00022747"/>
    </source>
</evidence>
<proteinExistence type="predicted"/>
<keyword evidence="3" id="KW-0808">Transferase</keyword>
<evidence type="ECO:0000313" key="10">
    <source>
        <dbReference type="Proteomes" id="UP000472580"/>
    </source>
</evidence>
<evidence type="ECO:0000256" key="4">
    <source>
        <dbReference type="ARBA" id="ARBA00022691"/>
    </source>
</evidence>
<evidence type="ECO:0000259" key="8">
    <source>
        <dbReference type="Pfam" id="PF07669"/>
    </source>
</evidence>
<dbReference type="InterPro" id="IPR029063">
    <property type="entry name" value="SAM-dependent_MTases_sf"/>
</dbReference>
<dbReference type="Proteomes" id="UP000472580">
    <property type="component" value="Unassembled WGS sequence"/>
</dbReference>
<dbReference type="EMBL" id="WSRP01000009">
    <property type="protein sequence ID" value="MVX56348.1"/>
    <property type="molecule type" value="Genomic_DNA"/>
</dbReference>
<dbReference type="PANTHER" id="PTHR33841">
    <property type="entry name" value="DNA METHYLTRANSFERASE YEEA-RELATED"/>
    <property type="match status" value="1"/>
</dbReference>
<name>A0A6L6YI35_9BURK</name>
<organism evidence="9 10">
    <name type="scientific">Parasutterella muris</name>
    <dbReference type="NCBI Taxonomy" id="2565572"/>
    <lineage>
        <taxon>Bacteria</taxon>
        <taxon>Pseudomonadati</taxon>
        <taxon>Pseudomonadota</taxon>
        <taxon>Betaproteobacteria</taxon>
        <taxon>Burkholderiales</taxon>
        <taxon>Sutterellaceae</taxon>
        <taxon>Parasutterella</taxon>
    </lineage>
</organism>
<dbReference type="PANTHER" id="PTHR33841:SF6">
    <property type="entry name" value="TYPE II METHYLTRANSFERASE M.HINDII"/>
    <property type="match status" value="1"/>
</dbReference>
<keyword evidence="10" id="KW-1185">Reference proteome</keyword>
<keyword evidence="4" id="KW-0949">S-adenosyl-L-methionine</keyword>
<gene>
    <name evidence="9" type="ORF">E5987_03890</name>
</gene>
<dbReference type="GO" id="GO:0032259">
    <property type="term" value="P:methylation"/>
    <property type="evidence" value="ECO:0007669"/>
    <property type="project" value="UniProtKB-KW"/>
</dbReference>
<dbReference type="GO" id="GO:0009307">
    <property type="term" value="P:DNA restriction-modification system"/>
    <property type="evidence" value="ECO:0007669"/>
    <property type="project" value="UniProtKB-KW"/>
</dbReference>
<accession>A0A6L6YI35</accession>
<dbReference type="PROSITE" id="PS00092">
    <property type="entry name" value="N6_MTASE"/>
    <property type="match status" value="1"/>
</dbReference>
<dbReference type="EC" id="2.1.1.72" evidence="1"/>
<dbReference type="CDD" id="cd02440">
    <property type="entry name" value="AdoMet_MTases"/>
    <property type="match status" value="1"/>
</dbReference>
<evidence type="ECO:0000313" key="9">
    <source>
        <dbReference type="EMBL" id="MVX56348.1"/>
    </source>
</evidence>
<dbReference type="GO" id="GO:0003677">
    <property type="term" value="F:DNA binding"/>
    <property type="evidence" value="ECO:0007669"/>
    <property type="project" value="UniProtKB-KW"/>
</dbReference>